<dbReference type="EMBL" id="LABX01000204">
    <property type="protein sequence ID" value="KMO29478.1"/>
    <property type="molecule type" value="Genomic_DNA"/>
</dbReference>
<feature type="compositionally biased region" description="Polar residues" evidence="1">
    <location>
        <begin position="49"/>
        <end position="62"/>
    </location>
</feature>
<gene>
    <name evidence="3" type="ORF">VP06_24600</name>
</gene>
<proteinExistence type="predicted"/>
<keyword evidence="2" id="KW-0732">Signal</keyword>
<reference evidence="3 4" key="1">
    <citation type="submission" date="2015-03" db="EMBL/GenBank/DDBJ databases">
        <title>Genome sequencing of Methylobacterium aquaticum DSM16371 type strain.</title>
        <authorList>
            <person name="Chaudhry V."/>
            <person name="Patil P.B."/>
        </authorList>
    </citation>
    <scope>NUCLEOTIDE SEQUENCE [LARGE SCALE GENOMIC DNA]</scope>
    <source>
        <strain evidence="3 4">DSM 16371</strain>
    </source>
</reference>
<feature type="region of interest" description="Disordered" evidence="1">
    <location>
        <begin position="21"/>
        <end position="83"/>
    </location>
</feature>
<dbReference type="AlphaFoldDB" id="A0A0J6S7V5"/>
<feature type="compositionally biased region" description="Basic and acidic residues" evidence="1">
    <location>
        <begin position="68"/>
        <end position="77"/>
    </location>
</feature>
<feature type="signal peptide" evidence="2">
    <location>
        <begin position="1"/>
        <end position="21"/>
    </location>
</feature>
<dbReference type="PATRIC" id="fig|270351.6.peg.2941"/>
<evidence type="ECO:0000256" key="2">
    <source>
        <dbReference type="SAM" id="SignalP"/>
    </source>
</evidence>
<feature type="chain" id="PRO_5005281282" evidence="2">
    <location>
        <begin position="22"/>
        <end position="83"/>
    </location>
</feature>
<evidence type="ECO:0000313" key="4">
    <source>
        <dbReference type="Proteomes" id="UP000035929"/>
    </source>
</evidence>
<dbReference type="Proteomes" id="UP000035929">
    <property type="component" value="Unassembled WGS sequence"/>
</dbReference>
<accession>A0A0J6S7V5</accession>
<dbReference type="OrthoDB" id="8005772at2"/>
<comment type="caution">
    <text evidence="3">The sequence shown here is derived from an EMBL/GenBank/DDBJ whole genome shotgun (WGS) entry which is preliminary data.</text>
</comment>
<evidence type="ECO:0000256" key="1">
    <source>
        <dbReference type="SAM" id="MobiDB-lite"/>
    </source>
</evidence>
<feature type="compositionally biased region" description="Gly residues" evidence="1">
    <location>
        <begin position="23"/>
        <end position="35"/>
    </location>
</feature>
<name>A0A0J6S7V5_9HYPH</name>
<organism evidence="3 4">
    <name type="scientific">Methylobacterium aquaticum</name>
    <dbReference type="NCBI Taxonomy" id="270351"/>
    <lineage>
        <taxon>Bacteria</taxon>
        <taxon>Pseudomonadati</taxon>
        <taxon>Pseudomonadota</taxon>
        <taxon>Alphaproteobacteria</taxon>
        <taxon>Hyphomicrobiales</taxon>
        <taxon>Methylobacteriaceae</taxon>
        <taxon>Methylobacterium</taxon>
    </lineage>
</organism>
<protein>
    <submittedName>
        <fullName evidence="3">Uncharacterized protein</fullName>
    </submittedName>
</protein>
<sequence>MKTIVIATVLAALTLPVAAQAEGGEGSRQAAGGGFMSSDVASPNHDPRSQVSQRTGTGQIQGQPMIAERGHGVERGGRWAIGR</sequence>
<evidence type="ECO:0000313" key="3">
    <source>
        <dbReference type="EMBL" id="KMO29478.1"/>
    </source>
</evidence>